<dbReference type="OrthoDB" id="9800958at2"/>
<gene>
    <name evidence="12" type="primary">murF</name>
    <name evidence="11" type="synonym">murE</name>
    <name evidence="18" type="ORF">CAY53_01435</name>
</gene>
<organism evidence="18 19">
    <name type="scientific">Desulfobulbus oralis</name>
    <dbReference type="NCBI Taxonomy" id="1986146"/>
    <lineage>
        <taxon>Bacteria</taxon>
        <taxon>Pseudomonadati</taxon>
        <taxon>Thermodesulfobacteriota</taxon>
        <taxon>Desulfobulbia</taxon>
        <taxon>Desulfobulbales</taxon>
        <taxon>Desulfobulbaceae</taxon>
        <taxon>Desulfobulbus</taxon>
    </lineage>
</organism>
<feature type="binding site" evidence="11">
    <location>
        <position position="505"/>
    </location>
    <ligand>
        <name>meso-2,6-diaminopimelate</name>
        <dbReference type="ChEBI" id="CHEBI:57791"/>
    </ligand>
</feature>
<dbReference type="NCBIfam" id="TIGR01143">
    <property type="entry name" value="murF"/>
    <property type="match status" value="1"/>
</dbReference>
<comment type="caution">
    <text evidence="11">Lacks conserved residue(s) required for the propagation of feature annotation.</text>
</comment>
<evidence type="ECO:0000256" key="7">
    <source>
        <dbReference type="ARBA" id="ARBA00022960"/>
    </source>
</evidence>
<dbReference type="InterPro" id="IPR036565">
    <property type="entry name" value="Mur-like_cat_sf"/>
</dbReference>
<dbReference type="Gene3D" id="3.40.1390.10">
    <property type="entry name" value="MurE/MurF, N-terminal domain"/>
    <property type="match status" value="2"/>
</dbReference>
<feature type="binding site" evidence="11">
    <location>
        <begin position="437"/>
        <end position="440"/>
    </location>
    <ligand>
        <name>meso-2,6-diaminopimelate</name>
        <dbReference type="ChEBI" id="CHEBI:57791"/>
    </ligand>
</feature>
<evidence type="ECO:0000259" key="15">
    <source>
        <dbReference type="Pfam" id="PF01225"/>
    </source>
</evidence>
<feature type="binding site" evidence="11">
    <location>
        <position position="413"/>
    </location>
    <ligand>
        <name>meso-2,6-diaminopimelate</name>
        <dbReference type="ChEBI" id="CHEBI:57791"/>
    </ligand>
</feature>
<feature type="domain" description="Mur ligase C-terminal" evidence="16">
    <location>
        <begin position="360"/>
        <end position="507"/>
    </location>
</feature>
<keyword evidence="2 12" id="KW-0963">Cytoplasm</keyword>
<comment type="function">
    <text evidence="11">Catalyzes the addition of meso-diaminopimelic acid to the nucleotide precursor UDP-N-acetylmuramoyl-L-alanyl-D-glutamate (UMAG) in the biosynthesis of bacterial cell-wall peptidoglycan.</text>
</comment>
<reference evidence="18 19" key="1">
    <citation type="journal article" date="2018" name="MBio">
        <title>Insights into the evolution of host association through the isolation and characterization of a novel human periodontal pathobiont, Desulfobulbus oralis.</title>
        <authorList>
            <person name="Cross K.L."/>
            <person name="Chirania P."/>
            <person name="Xiong W."/>
            <person name="Beall C.J."/>
            <person name="Elkins J.G."/>
            <person name="Giannone R.J."/>
            <person name="Griffen A.L."/>
            <person name="Guss A.M."/>
            <person name="Hettich R.L."/>
            <person name="Joshi S.S."/>
            <person name="Mokrzan E.M."/>
            <person name="Martin R.K."/>
            <person name="Zhulin I.B."/>
            <person name="Leys E.J."/>
            <person name="Podar M."/>
        </authorList>
    </citation>
    <scope>NUCLEOTIDE SEQUENCE [LARGE SCALE GENOMIC DNA]</scope>
    <source>
        <strain evidence="18 19">ORNL</strain>
    </source>
</reference>
<keyword evidence="4 12" id="KW-0132">Cell division</keyword>
<dbReference type="InterPro" id="IPR005761">
    <property type="entry name" value="UDP-N-AcMur-Glu-dNH2Pim_ligase"/>
</dbReference>
<evidence type="ECO:0000256" key="11">
    <source>
        <dbReference type="HAMAP-Rule" id="MF_00208"/>
    </source>
</evidence>
<keyword evidence="3 12" id="KW-0436">Ligase</keyword>
<feature type="binding site" evidence="11">
    <location>
        <begin position="174"/>
        <end position="175"/>
    </location>
    <ligand>
        <name>UDP-N-acetyl-alpha-D-muramoyl-L-alanyl-D-glutamate</name>
        <dbReference type="ChEBI" id="CHEBI:83900"/>
    </ligand>
</feature>
<feature type="binding site" evidence="11">
    <location>
        <position position="46"/>
    </location>
    <ligand>
        <name>UDP-N-acetyl-alpha-D-muramoyl-L-alanyl-D-glutamate</name>
        <dbReference type="ChEBI" id="CHEBI:83900"/>
    </ligand>
</feature>
<dbReference type="NCBIfam" id="NF001126">
    <property type="entry name" value="PRK00139.1-4"/>
    <property type="match status" value="1"/>
</dbReference>
<evidence type="ECO:0000256" key="9">
    <source>
        <dbReference type="ARBA" id="ARBA00023306"/>
    </source>
</evidence>
<evidence type="ECO:0000256" key="2">
    <source>
        <dbReference type="ARBA" id="ARBA00022490"/>
    </source>
</evidence>
<evidence type="ECO:0000259" key="16">
    <source>
        <dbReference type="Pfam" id="PF02875"/>
    </source>
</evidence>
<feature type="binding site" evidence="11">
    <location>
        <position position="509"/>
    </location>
    <ligand>
        <name>meso-2,6-diaminopimelate</name>
        <dbReference type="ChEBI" id="CHEBI:57791"/>
    </ligand>
</feature>
<comment type="catalytic activity">
    <reaction evidence="11">
        <text>UDP-N-acetyl-alpha-D-muramoyl-L-alanyl-D-glutamate + meso-2,6-diaminopimelate + ATP = UDP-N-acetyl-alpha-D-muramoyl-L-alanyl-gamma-D-glutamyl-meso-2,6-diaminopimelate + ADP + phosphate + H(+)</text>
        <dbReference type="Rhea" id="RHEA:23676"/>
        <dbReference type="ChEBI" id="CHEBI:15378"/>
        <dbReference type="ChEBI" id="CHEBI:30616"/>
        <dbReference type="ChEBI" id="CHEBI:43474"/>
        <dbReference type="ChEBI" id="CHEBI:57791"/>
        <dbReference type="ChEBI" id="CHEBI:83900"/>
        <dbReference type="ChEBI" id="CHEBI:83905"/>
        <dbReference type="ChEBI" id="CHEBI:456216"/>
        <dbReference type="EC" id="6.3.2.13"/>
    </reaction>
</comment>
<proteinExistence type="inferred from homology"/>
<dbReference type="AlphaFoldDB" id="A0A2L1GKV8"/>
<name>A0A2L1GKV8_9BACT</name>
<feature type="domain" description="Mur ligase N-terminal catalytic" evidence="15">
    <location>
        <begin position="563"/>
        <end position="635"/>
    </location>
</feature>
<evidence type="ECO:0000256" key="8">
    <source>
        <dbReference type="ARBA" id="ARBA00022984"/>
    </source>
</evidence>
<evidence type="ECO:0000256" key="4">
    <source>
        <dbReference type="ARBA" id="ARBA00022618"/>
    </source>
</evidence>
<feature type="domain" description="Mur ligase central" evidence="17">
    <location>
        <begin position="648"/>
        <end position="848"/>
    </location>
</feature>
<evidence type="ECO:0000256" key="13">
    <source>
        <dbReference type="RuleBase" id="RU004135"/>
    </source>
</evidence>
<dbReference type="Gene3D" id="3.40.1190.10">
    <property type="entry name" value="Mur-like, catalytic domain"/>
    <property type="match status" value="2"/>
</dbReference>
<dbReference type="NCBIfam" id="TIGR01085">
    <property type="entry name" value="murE"/>
    <property type="match status" value="1"/>
</dbReference>
<dbReference type="GO" id="GO:0009252">
    <property type="term" value="P:peptidoglycan biosynthetic process"/>
    <property type="evidence" value="ECO:0007669"/>
    <property type="project" value="UniProtKB-UniRule"/>
</dbReference>
<dbReference type="GO" id="GO:0000287">
    <property type="term" value="F:magnesium ion binding"/>
    <property type="evidence" value="ECO:0007669"/>
    <property type="project" value="UniProtKB-UniRule"/>
</dbReference>
<dbReference type="EMBL" id="CP021255">
    <property type="protein sequence ID" value="AVD70313.1"/>
    <property type="molecule type" value="Genomic_DNA"/>
</dbReference>
<comment type="cofactor">
    <cofactor evidence="11">
        <name>Mg(2+)</name>
        <dbReference type="ChEBI" id="CHEBI:18420"/>
    </cofactor>
</comment>
<keyword evidence="7 12" id="KW-0133">Cell shape</keyword>
<comment type="similarity">
    <text evidence="12">Belongs to the MurCDEF family. MurF subfamily.</text>
</comment>
<comment type="catalytic activity">
    <reaction evidence="12 14">
        <text>D-alanyl-D-alanine + UDP-N-acetyl-alpha-D-muramoyl-L-alanyl-gamma-D-glutamyl-meso-2,6-diaminopimelate + ATP = UDP-N-acetyl-alpha-D-muramoyl-L-alanyl-gamma-D-glutamyl-meso-2,6-diaminopimeloyl-D-alanyl-D-alanine + ADP + phosphate + H(+)</text>
        <dbReference type="Rhea" id="RHEA:28374"/>
        <dbReference type="ChEBI" id="CHEBI:15378"/>
        <dbReference type="ChEBI" id="CHEBI:30616"/>
        <dbReference type="ChEBI" id="CHEBI:43474"/>
        <dbReference type="ChEBI" id="CHEBI:57822"/>
        <dbReference type="ChEBI" id="CHEBI:61386"/>
        <dbReference type="ChEBI" id="CHEBI:83905"/>
        <dbReference type="ChEBI" id="CHEBI:456216"/>
        <dbReference type="EC" id="6.3.2.10"/>
    </reaction>
</comment>
<dbReference type="GO" id="GO:0005737">
    <property type="term" value="C:cytoplasm"/>
    <property type="evidence" value="ECO:0007669"/>
    <property type="project" value="UniProtKB-SubCell"/>
</dbReference>
<feature type="binding site" evidence="11">
    <location>
        <position position="201"/>
    </location>
    <ligand>
        <name>UDP-N-acetyl-alpha-D-muramoyl-L-alanyl-D-glutamate</name>
        <dbReference type="ChEBI" id="CHEBI:83900"/>
    </ligand>
</feature>
<feature type="domain" description="Mur ligase central" evidence="17">
    <location>
        <begin position="125"/>
        <end position="336"/>
    </location>
</feature>
<dbReference type="Pfam" id="PF08245">
    <property type="entry name" value="Mur_ligase_M"/>
    <property type="match status" value="2"/>
</dbReference>
<feature type="short sequence motif" description="Meso-diaminopimelate recognition motif" evidence="11">
    <location>
        <begin position="437"/>
        <end position="440"/>
    </location>
</feature>
<dbReference type="GO" id="GO:0071555">
    <property type="term" value="P:cell wall organization"/>
    <property type="evidence" value="ECO:0007669"/>
    <property type="project" value="UniProtKB-KW"/>
</dbReference>
<evidence type="ECO:0000313" key="19">
    <source>
        <dbReference type="Proteomes" id="UP000239867"/>
    </source>
</evidence>
<dbReference type="HAMAP" id="MF_02019">
    <property type="entry name" value="MurF"/>
    <property type="match status" value="1"/>
</dbReference>
<dbReference type="KEGG" id="deo:CAY53_01435"/>
<dbReference type="PROSITE" id="PS01011">
    <property type="entry name" value="FOLYLPOLYGLU_SYNT_1"/>
    <property type="match status" value="1"/>
</dbReference>
<evidence type="ECO:0000313" key="18">
    <source>
        <dbReference type="EMBL" id="AVD70313.1"/>
    </source>
</evidence>
<dbReference type="GO" id="GO:0051301">
    <property type="term" value="P:cell division"/>
    <property type="evidence" value="ECO:0007669"/>
    <property type="project" value="UniProtKB-KW"/>
</dbReference>
<dbReference type="HAMAP" id="MF_00208">
    <property type="entry name" value="MurE"/>
    <property type="match status" value="1"/>
</dbReference>
<keyword evidence="9 12" id="KW-0131">Cell cycle</keyword>
<dbReference type="GO" id="GO:0008360">
    <property type="term" value="P:regulation of cell shape"/>
    <property type="evidence" value="ECO:0007669"/>
    <property type="project" value="UniProtKB-KW"/>
</dbReference>
<comment type="subcellular location">
    <subcellularLocation>
        <location evidence="12 13">Cytoplasm</location>
    </subcellularLocation>
</comment>
<dbReference type="InterPro" id="IPR035911">
    <property type="entry name" value="MurE/MurF_N"/>
</dbReference>
<dbReference type="SUPFAM" id="SSF53244">
    <property type="entry name" value="MurD-like peptide ligases, peptide-binding domain"/>
    <property type="match status" value="2"/>
</dbReference>
<keyword evidence="5 12" id="KW-0547">Nucleotide-binding</keyword>
<feature type="binding site" evidence="12">
    <location>
        <begin position="650"/>
        <end position="656"/>
    </location>
    <ligand>
        <name>ATP</name>
        <dbReference type="ChEBI" id="CHEBI:30616"/>
    </ligand>
</feature>
<comment type="PTM">
    <text evidence="11">Carboxylation is probably crucial for Mg(2+) binding and, consequently, for the gamma-phosphate positioning of ATP.</text>
</comment>
<feature type="binding site" evidence="11">
    <location>
        <position position="207"/>
    </location>
    <ligand>
        <name>UDP-N-acetyl-alpha-D-muramoyl-L-alanyl-D-glutamate</name>
        <dbReference type="ChEBI" id="CHEBI:83900"/>
    </ligand>
</feature>
<comment type="function">
    <text evidence="12 14">Involved in cell wall formation. Catalyzes the final step in the synthesis of UDP-N-acetylmuramoyl-pentapeptide, the precursor of murein.</text>
</comment>
<dbReference type="GO" id="GO:0008765">
    <property type="term" value="F:UDP-N-acetylmuramoylalanyl-D-glutamate-2,6-diaminopimelate ligase activity"/>
    <property type="evidence" value="ECO:0007669"/>
    <property type="project" value="UniProtKB-UniRule"/>
</dbReference>
<dbReference type="InterPro" id="IPR005863">
    <property type="entry name" value="UDP-N-AcMur_synth"/>
</dbReference>
<evidence type="ECO:0000256" key="1">
    <source>
        <dbReference type="ARBA" id="ARBA00005898"/>
    </source>
</evidence>
<evidence type="ECO:0000259" key="17">
    <source>
        <dbReference type="Pfam" id="PF08245"/>
    </source>
</evidence>
<dbReference type="GO" id="GO:0004326">
    <property type="term" value="F:tetrahydrofolylpolyglutamate synthase activity"/>
    <property type="evidence" value="ECO:0007669"/>
    <property type="project" value="InterPro"/>
</dbReference>
<dbReference type="InterPro" id="IPR013221">
    <property type="entry name" value="Mur_ligase_cen"/>
</dbReference>
<dbReference type="Pfam" id="PF01225">
    <property type="entry name" value="Mur_ligase"/>
    <property type="match status" value="2"/>
</dbReference>
<evidence type="ECO:0000256" key="6">
    <source>
        <dbReference type="ARBA" id="ARBA00022840"/>
    </source>
</evidence>
<keyword evidence="6 12" id="KW-0067">ATP-binding</keyword>
<keyword evidence="8 12" id="KW-0573">Peptidoglycan synthesis</keyword>
<dbReference type="SUPFAM" id="SSF53623">
    <property type="entry name" value="MurD-like peptide ligases, catalytic domain"/>
    <property type="match status" value="2"/>
</dbReference>
<feature type="domain" description="Mur ligase N-terminal catalytic" evidence="15">
    <location>
        <begin position="39"/>
        <end position="113"/>
    </location>
</feature>
<dbReference type="UniPathway" id="UPA00219"/>
<dbReference type="GO" id="GO:0047480">
    <property type="term" value="F:UDP-N-acetylmuramoyl-tripeptide-D-alanyl-D-alanine ligase activity"/>
    <property type="evidence" value="ECO:0007669"/>
    <property type="project" value="UniProtKB-UniRule"/>
</dbReference>
<feature type="binding site" evidence="11">
    <location>
        <position position="209"/>
    </location>
    <ligand>
        <name>UDP-N-acetyl-alpha-D-muramoyl-L-alanyl-D-glutamate</name>
        <dbReference type="ChEBI" id="CHEBI:83900"/>
    </ligand>
</feature>
<evidence type="ECO:0000256" key="12">
    <source>
        <dbReference type="HAMAP-Rule" id="MF_02019"/>
    </source>
</evidence>
<evidence type="ECO:0000256" key="10">
    <source>
        <dbReference type="ARBA" id="ARBA00023316"/>
    </source>
</evidence>
<comment type="pathway">
    <text evidence="12 13">Cell wall biogenesis; peptidoglycan biosynthesis.</text>
</comment>
<dbReference type="InterPro" id="IPR000713">
    <property type="entry name" value="Mur_ligase_N"/>
</dbReference>
<feature type="modified residue" description="N6-carboxylysine" evidence="11">
    <location>
        <position position="241"/>
    </location>
</feature>
<dbReference type="EC" id="6.3.2.13" evidence="11"/>
<keyword evidence="11" id="KW-0460">Magnesium</keyword>
<dbReference type="InterPro" id="IPR004101">
    <property type="entry name" value="Mur_ligase_C"/>
</dbReference>
<dbReference type="InterPro" id="IPR018109">
    <property type="entry name" value="Folylpolyglutamate_synth_CS"/>
</dbReference>
<dbReference type="Gene3D" id="3.90.190.20">
    <property type="entry name" value="Mur ligase, C-terminal domain"/>
    <property type="match status" value="2"/>
</dbReference>
<evidence type="ECO:0000256" key="14">
    <source>
        <dbReference type="RuleBase" id="RU004136"/>
    </source>
</evidence>
<evidence type="ECO:0000256" key="3">
    <source>
        <dbReference type="ARBA" id="ARBA00022598"/>
    </source>
</evidence>
<dbReference type="PANTHER" id="PTHR23135">
    <property type="entry name" value="MUR LIGASE FAMILY MEMBER"/>
    <property type="match status" value="1"/>
</dbReference>
<keyword evidence="19" id="KW-1185">Reference proteome</keyword>
<protein>
    <recommendedName>
        <fullName evidence="11 12">Multifunctional fusion protein</fullName>
    </recommendedName>
    <domain>
        <recommendedName>
            <fullName evidence="11">UDP-N-acetylmuramoyl-L-alanyl-D-glutamate--2,6-diaminopimelate ligase</fullName>
            <ecNumber evidence="11">6.3.2.13</ecNumber>
        </recommendedName>
        <alternativeName>
            <fullName evidence="11">Meso-A2pm-adding enzyme</fullName>
        </alternativeName>
        <alternativeName>
            <fullName evidence="11">Meso-diaminopimelate-adding enzyme</fullName>
        </alternativeName>
        <alternativeName>
            <fullName evidence="11">UDP-MurNAc-L-Ala-D-Glu:meso-diaminopimelate ligase</fullName>
        </alternativeName>
        <alternativeName>
            <fullName evidence="11">UDP-MurNAc-tripeptide synthetase</fullName>
        </alternativeName>
        <alternativeName>
            <fullName evidence="11">UDP-N-acetylmuramyl-tripeptide synthetase</fullName>
        </alternativeName>
    </domain>
    <domain>
        <recommendedName>
            <fullName evidence="12">UDP-N-acetylmuramoyl-tripeptide--D-alanyl-D-alanine ligase</fullName>
            <ecNumber evidence="12">6.3.2.10</ecNumber>
        </recommendedName>
        <alternativeName>
            <fullName evidence="12">D-alanyl-D-alanine-adding enzyme</fullName>
        </alternativeName>
    </domain>
</protein>
<dbReference type="PANTHER" id="PTHR23135:SF4">
    <property type="entry name" value="UDP-N-ACETYLMURAMOYL-L-ALANYL-D-GLUTAMATE--2,6-DIAMINOPIMELATE LIGASE MURE HOMOLOG, CHLOROPLASTIC"/>
    <property type="match status" value="1"/>
</dbReference>
<accession>A0A2L1GKV8</accession>
<sequence length="1027" mass="107846">MRPDFGRTMNTRPPRSLGELLSASGLPAGLSGAALDVPVTAVVCDSRRVTAGALFVALPGHTTAGHLYVEEAIRRGCSAVVAERGRIDATWPVPGLPVDDPQQALLALAAAWYGHPARSLHCIGITGTNGKTTSTWLIEGLLVQAGLCCGVIGTVDYRWHDASGVHVLQKAALTTPDVLTLQALLRQMVDAGATHLVMELSSHALDQGRVGGLAFDVAVFTNLTRDHLDYHGDMARYFAAKKRLFTEYLAPGGTAVIDVDAPGDEQAWGERLAAGLGGIRVLRTGLDPRCDVGAEAIEYGFSGFNCTLRACGERVPLHSPLVGAYNVRNVLGAVGAGLALNVPLPQICAGIANVRVVPGRLERVVPKGDSRLFPAVFVDYAHTPDALDNVLRTLRLIRKSGRIVCVFGCGGDRDKGKRPLMGQAAARLSDRILATSDNPRTEDPEAILDAVIPGLEQAGAKACAEARLFAASQPGPCYARVCDRRRAIALACGLAGPEDIVLIAGKGHEDYQICGTEKQYCDDRVLALDALTNWNGRLLLAALKPVGGAVVAQAEAPRLLGRVSTDSRQLAAGDIFVALKGERFDGHDFIGQALAAGAGAVIGEAFPESALTQRATLCLRVEDSLAALGALAAFRRQLFAGSLRVAAITGSSGKTTVKEMVAAICENALRDGWANTEPVLKTCGNFNNLIGLPLSLLPLHAGHRVAVMEMGMSAPGEIAALTGIADPDLGCINTVHPAHLQGLGSLAGVAAAKGELFQAMRPEAVRVVNEDDPRIWRIAEASGGSRIGFALTEAGLARHPLVSVRDLENLGPAGLRFTLHIGSWHQRIDLPALGEHNAHNAAAAAAIAVGLGITPENIALGLARYRPLERRLALRKLPGGLQVLNDVYNANPASMAAGLRTLAALATTGGRTRSVAVLGDMLELGADSARLHREIGELAAALHLDWLAVSGGQAEEIAAAAQEAGMAAGRVLVFAAPAEIGLWCAGLFRSGRLEQGDWIFVKGSRGMHMEGFIEELERQLSGEAHAL</sequence>
<feature type="domain" description="Mur ligase C-terminal" evidence="16">
    <location>
        <begin position="870"/>
        <end position="1005"/>
    </location>
</feature>
<dbReference type="Proteomes" id="UP000239867">
    <property type="component" value="Chromosome"/>
</dbReference>
<keyword evidence="10 12" id="KW-0961">Cell wall biogenesis/degradation</keyword>
<dbReference type="GO" id="GO:0008766">
    <property type="term" value="F:UDP-N-acetylmuramoylalanyl-D-glutamyl-2,6-diaminopimelate-D-alanyl-D-alanine ligase activity"/>
    <property type="evidence" value="ECO:0007669"/>
    <property type="project" value="RHEA"/>
</dbReference>
<dbReference type="InterPro" id="IPR036615">
    <property type="entry name" value="Mur_ligase_C_dom_sf"/>
</dbReference>
<dbReference type="SUPFAM" id="SSF63418">
    <property type="entry name" value="MurE/MurF N-terminal domain"/>
    <property type="match status" value="2"/>
</dbReference>
<dbReference type="Pfam" id="PF02875">
    <property type="entry name" value="Mur_ligase_C"/>
    <property type="match status" value="2"/>
</dbReference>
<dbReference type="GO" id="GO:0005524">
    <property type="term" value="F:ATP binding"/>
    <property type="evidence" value="ECO:0007669"/>
    <property type="project" value="UniProtKB-UniRule"/>
</dbReference>
<feature type="binding site" evidence="11">
    <location>
        <begin position="127"/>
        <end position="133"/>
    </location>
    <ligand>
        <name>ATP</name>
        <dbReference type="ChEBI" id="CHEBI:30616"/>
    </ligand>
</feature>
<evidence type="ECO:0000256" key="5">
    <source>
        <dbReference type="ARBA" id="ARBA00022741"/>
    </source>
</evidence>
<dbReference type="EC" id="6.3.2.10" evidence="12"/>
<comment type="similarity">
    <text evidence="1 11">Belongs to the MurCDEF family. MurE subfamily.</text>
</comment>